<reference evidence="2 3" key="1">
    <citation type="submission" date="2018-06" db="EMBL/GenBank/DDBJ databases">
        <authorList>
            <consortium name="Pathogen Informatics"/>
            <person name="Doyle S."/>
        </authorList>
    </citation>
    <scope>NUCLEOTIDE SEQUENCE [LARGE SCALE GENOMIC DNA]</scope>
    <source>
        <strain evidence="2 3">NCTC11388</strain>
    </source>
</reference>
<evidence type="ECO:0000256" key="1">
    <source>
        <dbReference type="SAM" id="SignalP"/>
    </source>
</evidence>
<proteinExistence type="predicted"/>
<name>A0A380C7Z8_SPHSI</name>
<gene>
    <name evidence="2" type="ORF">NCTC11388_02404</name>
</gene>
<dbReference type="EMBL" id="UGYW01000002">
    <property type="protein sequence ID" value="SUJ14666.1"/>
    <property type="molecule type" value="Genomic_DNA"/>
</dbReference>
<evidence type="ECO:0000313" key="2">
    <source>
        <dbReference type="EMBL" id="SUJ14666.1"/>
    </source>
</evidence>
<dbReference type="Proteomes" id="UP000254893">
    <property type="component" value="Unassembled WGS sequence"/>
</dbReference>
<feature type="chain" id="PRO_5017036831" evidence="1">
    <location>
        <begin position="35"/>
        <end position="224"/>
    </location>
</feature>
<evidence type="ECO:0000313" key="3">
    <source>
        <dbReference type="Proteomes" id="UP000254893"/>
    </source>
</evidence>
<sequence>MLLVYTRFFNSKHMKLFRLTFLILLMPLSTKAQTSPTQDMQYDPENALYWKISNDSENLYIKLYKDEYAQKIGQPGGVWFFFNPKGEKDTVAVPTLQYPIYKRPMNLEVMAVYHFKDIPDGEQPKYNPFGILPEGILKEREDVSIWSKNHTIYSASITVPLHYIRTTDSKLAIQILLKGRRKVPLPPGAVSPILISTSTASKEVDDMLYATDIWTHCWIDYEII</sequence>
<dbReference type="AlphaFoldDB" id="A0A380C7Z8"/>
<accession>A0A380C7Z8</accession>
<organism evidence="2 3">
    <name type="scientific">Sphingobacterium spiritivorum</name>
    <name type="common">Flavobacterium spiritivorum</name>
    <dbReference type="NCBI Taxonomy" id="258"/>
    <lineage>
        <taxon>Bacteria</taxon>
        <taxon>Pseudomonadati</taxon>
        <taxon>Bacteroidota</taxon>
        <taxon>Sphingobacteriia</taxon>
        <taxon>Sphingobacteriales</taxon>
        <taxon>Sphingobacteriaceae</taxon>
        <taxon>Sphingobacterium</taxon>
    </lineage>
</organism>
<feature type="signal peptide" evidence="1">
    <location>
        <begin position="1"/>
        <end position="34"/>
    </location>
</feature>
<protein>
    <submittedName>
        <fullName evidence="2">Uncharacterized protein</fullName>
    </submittedName>
</protein>
<keyword evidence="1" id="KW-0732">Signal</keyword>